<comment type="caution">
    <text evidence="10">The sequence shown here is derived from an EMBL/GenBank/DDBJ whole genome shotgun (WGS) entry which is preliminary data.</text>
</comment>
<feature type="transmembrane region" description="Helical" evidence="8">
    <location>
        <begin position="89"/>
        <end position="106"/>
    </location>
</feature>
<dbReference type="EMBL" id="JBHSZI010000001">
    <property type="protein sequence ID" value="MFC7058730.1"/>
    <property type="molecule type" value="Genomic_DNA"/>
</dbReference>
<dbReference type="GO" id="GO:0005886">
    <property type="term" value="C:plasma membrane"/>
    <property type="evidence" value="ECO:0007669"/>
    <property type="project" value="UniProtKB-SubCell"/>
</dbReference>
<evidence type="ECO:0000256" key="3">
    <source>
        <dbReference type="ARBA" id="ARBA00022448"/>
    </source>
</evidence>
<dbReference type="NCBIfam" id="TIGR00974">
    <property type="entry name" value="3a0107s02c"/>
    <property type="match status" value="1"/>
</dbReference>
<dbReference type="RefSeq" id="WP_267161456.1">
    <property type="nucleotide sequence ID" value="NZ_CP112972.1"/>
</dbReference>
<keyword evidence="6 8" id="KW-1133">Transmembrane helix</keyword>
<evidence type="ECO:0000256" key="8">
    <source>
        <dbReference type="RuleBase" id="RU363043"/>
    </source>
</evidence>
<dbReference type="PROSITE" id="PS50928">
    <property type="entry name" value="ABC_TM1"/>
    <property type="match status" value="1"/>
</dbReference>
<keyword evidence="7 8" id="KW-0472">Membrane</keyword>
<evidence type="ECO:0000256" key="5">
    <source>
        <dbReference type="ARBA" id="ARBA00022692"/>
    </source>
</evidence>
<feature type="transmembrane region" description="Helical" evidence="8">
    <location>
        <begin position="506"/>
        <end position="525"/>
    </location>
</feature>
<dbReference type="CDD" id="cd06261">
    <property type="entry name" value="TM_PBP2"/>
    <property type="match status" value="1"/>
</dbReference>
<keyword evidence="11" id="KW-1185">Reference proteome</keyword>
<dbReference type="Proteomes" id="UP001596445">
    <property type="component" value="Unassembled WGS sequence"/>
</dbReference>
<evidence type="ECO:0000256" key="1">
    <source>
        <dbReference type="ARBA" id="ARBA00004651"/>
    </source>
</evidence>
<feature type="transmembrane region" description="Helical" evidence="8">
    <location>
        <begin position="531"/>
        <end position="553"/>
    </location>
</feature>
<sequence>MAVEHDTDTTGFGTVSRLRGKIFEKLSLGASVFGILMLAVLLVYVTVDAFNLTSASPEWLLTYFLTLVVPFLGFCLYSANDPELTRQTVLGLVGGMAAVRLAFYLVETFVRSIPGLTWQIVYLFGVVVPATAVAAFAGSREPVGRVGFGLVGRLIGGTALGFMLVILFVVFEVRAWFWMHTLGLVPAALVVAYSTRRPKSPISLTAAPIALTAAVLATRPGSPFTTIVIPETLDKGVQFSLPGGVSLSVSLPGAVSFSVVTLYLVAISAAAAMALGHALESRTKHPRGASVLAFLGAVAASVAAGQVGLAPEPILEFYAGYPTTWLIYVWTLAVPLSLASAGLTAVKTSRRTGMTTGAAIFAFAVAGSQLATAIGVDAKTAILFLLTVSVPTVAYVRQVSQRREGTIGLALPLLLVAGVLVGAVVVDVWGVTPPDIWLDWSFVTSGPSSLPERAGFYPAIVGSVVLISLVAVFSFTFGVGTAVFLEEYAPDTGLGGLLTRILQINIANLAAVPSVVYGLLGLGVFVNLIGFGLGTAVTGALTLTLLILPITIISAQEAIRAVPDSMRNGSYAMGATRWQTTKNVVLPEALPGVLTGTILSLGRAIGETAPLIMIGFPNSIFNPPGGIMETTTAMPMQIYVWSSSVKTEFKYGVLAAGVVTLLIVLLLMNATAIVIRNRSEQGP</sequence>
<accession>A0ABD5VZM3</accession>
<feature type="transmembrane region" description="Helical" evidence="8">
    <location>
        <begin position="358"/>
        <end position="375"/>
    </location>
</feature>
<dbReference type="SUPFAM" id="SSF161098">
    <property type="entry name" value="MetI-like"/>
    <property type="match status" value="1"/>
</dbReference>
<feature type="transmembrane region" description="Helical" evidence="8">
    <location>
        <begin position="249"/>
        <end position="276"/>
    </location>
</feature>
<dbReference type="Gene3D" id="1.10.3720.10">
    <property type="entry name" value="MetI-like"/>
    <property type="match status" value="1"/>
</dbReference>
<dbReference type="PANTHER" id="PTHR43470:SF5">
    <property type="entry name" value="PHOSPHATE TRANSPORT SYSTEM PERMEASE PROTEIN PSTA"/>
    <property type="match status" value="1"/>
</dbReference>
<evidence type="ECO:0000259" key="9">
    <source>
        <dbReference type="PROSITE" id="PS50928"/>
    </source>
</evidence>
<feature type="transmembrane region" description="Helical" evidence="8">
    <location>
        <begin position="651"/>
        <end position="675"/>
    </location>
</feature>
<keyword evidence="3" id="KW-0813">Transport</keyword>
<evidence type="ECO:0000256" key="4">
    <source>
        <dbReference type="ARBA" id="ARBA00022475"/>
    </source>
</evidence>
<feature type="transmembrane region" description="Helical" evidence="8">
    <location>
        <begin position="150"/>
        <end position="171"/>
    </location>
</feature>
<comment type="similarity">
    <text evidence="2 8">Belongs to the binding-protein-dependent transport system permease family. CysTW subfamily.</text>
</comment>
<feature type="transmembrane region" description="Helical" evidence="8">
    <location>
        <begin position="381"/>
        <end position="397"/>
    </location>
</feature>
<dbReference type="AlphaFoldDB" id="A0ABD5VZM3"/>
<organism evidence="10 11">
    <name type="scientific">Halovenus salina</name>
    <dbReference type="NCBI Taxonomy" id="1510225"/>
    <lineage>
        <taxon>Archaea</taxon>
        <taxon>Methanobacteriati</taxon>
        <taxon>Methanobacteriota</taxon>
        <taxon>Stenosarchaea group</taxon>
        <taxon>Halobacteria</taxon>
        <taxon>Halobacteriales</taxon>
        <taxon>Haloarculaceae</taxon>
        <taxon>Halovenus</taxon>
    </lineage>
</organism>
<feature type="transmembrane region" description="Helical" evidence="8">
    <location>
        <begin position="206"/>
        <end position="229"/>
    </location>
</feature>
<dbReference type="InterPro" id="IPR035906">
    <property type="entry name" value="MetI-like_sf"/>
</dbReference>
<feature type="transmembrane region" description="Helical" evidence="8">
    <location>
        <begin position="177"/>
        <end position="194"/>
    </location>
</feature>
<comment type="caution">
    <text evidence="8">Lacks conserved residue(s) required for the propagation of feature annotation.</text>
</comment>
<keyword evidence="4 8" id="KW-1003">Cell membrane</keyword>
<evidence type="ECO:0000313" key="10">
    <source>
        <dbReference type="EMBL" id="MFC7058730.1"/>
    </source>
</evidence>
<gene>
    <name evidence="10" type="primary">pstA</name>
    <name evidence="10" type="ORF">ACFQQG_11760</name>
</gene>
<keyword evidence="5 8" id="KW-0812">Transmembrane</keyword>
<comment type="subcellular location">
    <subcellularLocation>
        <location evidence="1 8">Cell membrane</location>
        <topology evidence="1 8">Multi-pass membrane protein</topology>
    </subcellularLocation>
</comment>
<dbReference type="GeneID" id="76630760"/>
<feature type="transmembrane region" description="Helical" evidence="8">
    <location>
        <begin position="59"/>
        <end position="77"/>
    </location>
</feature>
<evidence type="ECO:0000313" key="11">
    <source>
        <dbReference type="Proteomes" id="UP001596445"/>
    </source>
</evidence>
<feature type="transmembrane region" description="Helical" evidence="8">
    <location>
        <begin position="409"/>
        <end position="431"/>
    </location>
</feature>
<feature type="transmembrane region" description="Helical" evidence="8">
    <location>
        <begin position="118"/>
        <end position="138"/>
    </location>
</feature>
<evidence type="ECO:0000256" key="7">
    <source>
        <dbReference type="ARBA" id="ARBA00023136"/>
    </source>
</evidence>
<feature type="transmembrane region" description="Helical" evidence="8">
    <location>
        <begin position="456"/>
        <end position="485"/>
    </location>
</feature>
<feature type="transmembrane region" description="Helical" evidence="8">
    <location>
        <begin position="26"/>
        <end position="47"/>
    </location>
</feature>
<feature type="transmembrane region" description="Helical" evidence="8">
    <location>
        <begin position="288"/>
        <end position="307"/>
    </location>
</feature>
<dbReference type="InterPro" id="IPR000515">
    <property type="entry name" value="MetI-like"/>
</dbReference>
<evidence type="ECO:0000256" key="6">
    <source>
        <dbReference type="ARBA" id="ARBA00022989"/>
    </source>
</evidence>
<reference evidence="10 11" key="1">
    <citation type="journal article" date="2019" name="Int. J. Syst. Evol. Microbiol.">
        <title>The Global Catalogue of Microorganisms (GCM) 10K type strain sequencing project: providing services to taxonomists for standard genome sequencing and annotation.</title>
        <authorList>
            <consortium name="The Broad Institute Genomics Platform"/>
            <consortium name="The Broad Institute Genome Sequencing Center for Infectious Disease"/>
            <person name="Wu L."/>
            <person name="Ma J."/>
        </authorList>
    </citation>
    <scope>NUCLEOTIDE SEQUENCE [LARGE SCALE GENOMIC DNA]</scope>
    <source>
        <strain evidence="10 11">JCM 30072</strain>
    </source>
</reference>
<feature type="domain" description="ABC transmembrane type-1" evidence="9">
    <location>
        <begin position="460"/>
        <end position="672"/>
    </location>
</feature>
<protein>
    <recommendedName>
        <fullName evidence="8">Phosphate transport system permease protein PstA</fullName>
    </recommendedName>
</protein>
<name>A0ABD5VZM3_9EURY</name>
<dbReference type="Pfam" id="PF00528">
    <property type="entry name" value="BPD_transp_1"/>
    <property type="match status" value="1"/>
</dbReference>
<feature type="transmembrane region" description="Helical" evidence="8">
    <location>
        <begin position="327"/>
        <end position="346"/>
    </location>
</feature>
<proteinExistence type="inferred from homology"/>
<evidence type="ECO:0000256" key="2">
    <source>
        <dbReference type="ARBA" id="ARBA00007069"/>
    </source>
</evidence>
<dbReference type="InterPro" id="IPR005672">
    <property type="entry name" value="Phosphate_PstA"/>
</dbReference>
<dbReference type="PANTHER" id="PTHR43470">
    <property type="entry name" value="PHOSPHATE TRANSPORT SYSTEM PERMEASE PROTEIN PSTA-RELATED"/>
    <property type="match status" value="1"/>
</dbReference>